<name>A0ACB9WZ19_CHAAC</name>
<reference evidence="1" key="1">
    <citation type="submission" date="2022-05" db="EMBL/GenBank/DDBJ databases">
        <title>Chromosome-level genome of Chaenocephalus aceratus.</title>
        <authorList>
            <person name="Park H."/>
        </authorList>
    </citation>
    <scope>NUCLEOTIDE SEQUENCE</scope>
    <source>
        <strain evidence="1">KU_202001</strain>
    </source>
</reference>
<organism evidence="1 2">
    <name type="scientific">Chaenocephalus aceratus</name>
    <name type="common">Blackfin icefish</name>
    <name type="synonym">Chaenichthys aceratus</name>
    <dbReference type="NCBI Taxonomy" id="36190"/>
    <lineage>
        <taxon>Eukaryota</taxon>
        <taxon>Metazoa</taxon>
        <taxon>Chordata</taxon>
        <taxon>Craniata</taxon>
        <taxon>Vertebrata</taxon>
        <taxon>Euteleostomi</taxon>
        <taxon>Actinopterygii</taxon>
        <taxon>Neopterygii</taxon>
        <taxon>Teleostei</taxon>
        <taxon>Neoteleostei</taxon>
        <taxon>Acanthomorphata</taxon>
        <taxon>Eupercaria</taxon>
        <taxon>Perciformes</taxon>
        <taxon>Notothenioidei</taxon>
        <taxon>Channichthyidae</taxon>
        <taxon>Chaenocephalus</taxon>
    </lineage>
</organism>
<proteinExistence type="predicted"/>
<evidence type="ECO:0000313" key="2">
    <source>
        <dbReference type="Proteomes" id="UP001057452"/>
    </source>
</evidence>
<evidence type="ECO:0000313" key="1">
    <source>
        <dbReference type="EMBL" id="KAI4818933.1"/>
    </source>
</evidence>
<dbReference type="EMBL" id="CM043794">
    <property type="protein sequence ID" value="KAI4818933.1"/>
    <property type="molecule type" value="Genomic_DNA"/>
</dbReference>
<protein>
    <submittedName>
        <fullName evidence="1">Uncharacterized protein</fullName>
    </submittedName>
</protein>
<gene>
    <name evidence="1" type="ORF">KUCAC02_004220</name>
</gene>
<sequence>MMTSRFVAGASLFAMLIESMCCLPVQQGSYPGAYYGGSKPNTAPNVGLYQQGPSGQFSPEAVEYYNGTYRSLYQAVPQQEPSVPKLTAQRQPEPAVGLGSFGPVNSGYRGTSARQNPDNSAQPEAAYQPALPEVKWAVEPPRMFSGGEEVSTGTRAVVSSQPENTSPPGSFYQTGELSTYSQILEQGNSEQETEDLVPSRRPFPPGPYQAPPPRSESAGRGYARPSLTSEPRPDANTGGVVVPYRFYDFFFLNGEYPQGRQAAAAAHVQNFYTPRIPVMAGSGRDGANTASPRGFRQPIRNQAPGYNFGSPVNAFIMMTSRFVAGASLFAMLIVSMCCLPVQQGSYPGAYYGGSKPNTAPNVGLYQQRPSGQFSPEAVEYYNGTYRSLYQAVPQQEPSVRKLTAQRQPEPAVGPGSFGPVNSGYRGTSARQNPDNSAQPEAAYQHAPPEVKWAVAPPRMFSGGEEGTRAVVSSQPENTSPPGSFYQAGELSTYSQILEQGNSEQETEDLVPSQRPFPPGPYQAPPPRSASAGRGYARPSLTSEPRPEVNTGGVVVPYRFYDFFFLNGEYAPGTFSFSSDSYEQGRDSFQDVGYVRDYIPNNPAPVQGHQAAAAPVQNFYTPRIPVMAGSGRDGAKTASPRGFRQPIRNQAPGYNFGSPVNAFIMMTSRFVAGASLFAMLIVSMCCLPVQQGSYPGAYYGGSKPNTAPNVGLYQQGPSGQFSPEAVEYYNGIYQSLYQAVPQQEPSVRKLTAQRQPEPAVGPGSFGPVNSGYRGTSARQNPDNSAQPEAAYQPAPPEVKWAVEPPRMFSGGEEVSTGTRAVVSSQPENTSPGSFYQAGELSTYSQILEQGNSEQETEDLVPSPRPFPPRPYQAPPPRSESAGRGYARPSLTSESRPEANMGGVVVPYRFYDFFFLNGEYPPGTFSFSSDSYEQGRDSFQDVSYVRDYFPNNPAPVQGRQAAAAVAPVQNFYTPRIPVMAGSGRDGAKTASPRGFRQPIPNQAPGYNFGYVCSQNVLAY</sequence>
<dbReference type="Proteomes" id="UP001057452">
    <property type="component" value="Chromosome 10"/>
</dbReference>
<keyword evidence="2" id="KW-1185">Reference proteome</keyword>
<comment type="caution">
    <text evidence="1">The sequence shown here is derived from an EMBL/GenBank/DDBJ whole genome shotgun (WGS) entry which is preliminary data.</text>
</comment>
<accession>A0ACB9WZ19</accession>